<gene>
    <name evidence="1" type="ORF">FNW21_08765</name>
</gene>
<dbReference type="RefSeq" id="WP_144256363.1">
    <property type="nucleotide sequence ID" value="NZ_VJZT01000007.1"/>
</dbReference>
<dbReference type="Proteomes" id="UP000316371">
    <property type="component" value="Unassembled WGS sequence"/>
</dbReference>
<comment type="caution">
    <text evidence="1">The sequence shown here is derived from an EMBL/GenBank/DDBJ whole genome shotgun (WGS) entry which is preliminary data.</text>
</comment>
<dbReference type="EMBL" id="VJZT01000007">
    <property type="protein sequence ID" value="TRX39787.1"/>
    <property type="molecule type" value="Genomic_DNA"/>
</dbReference>
<evidence type="ECO:0000313" key="1">
    <source>
        <dbReference type="EMBL" id="TRX39787.1"/>
    </source>
</evidence>
<sequence>MKSTYSLLSEKEPTEKELHYLMENVLKEVKIRASISSQKLEALQLLQIDEAFEKHKVYKIKNDQK</sequence>
<evidence type="ECO:0000313" key="2">
    <source>
        <dbReference type="Proteomes" id="UP000316371"/>
    </source>
</evidence>
<accession>A0A553E433</accession>
<name>A0A553E433_9FLAO</name>
<keyword evidence="2" id="KW-1185">Reference proteome</keyword>
<proteinExistence type="predicted"/>
<reference evidence="1 2" key="1">
    <citation type="submission" date="2019-07" db="EMBL/GenBank/DDBJ databases">
        <title>Novel species of Flavobacterium.</title>
        <authorList>
            <person name="Liu Q."/>
            <person name="Xin Y.-H."/>
        </authorList>
    </citation>
    <scope>NUCLEOTIDE SEQUENCE [LARGE SCALE GENOMIC DNA]</scope>
    <source>
        <strain evidence="1 2">LB1R34</strain>
    </source>
</reference>
<protein>
    <submittedName>
        <fullName evidence="1">Uncharacterized protein</fullName>
    </submittedName>
</protein>
<dbReference type="AlphaFoldDB" id="A0A553E433"/>
<organism evidence="1 2">
    <name type="scientific">Flavobacterium restrictum</name>
    <dbReference type="NCBI Taxonomy" id="2594428"/>
    <lineage>
        <taxon>Bacteria</taxon>
        <taxon>Pseudomonadati</taxon>
        <taxon>Bacteroidota</taxon>
        <taxon>Flavobacteriia</taxon>
        <taxon>Flavobacteriales</taxon>
        <taxon>Flavobacteriaceae</taxon>
        <taxon>Flavobacterium</taxon>
    </lineage>
</organism>